<dbReference type="EMBL" id="RRYP01016604">
    <property type="protein sequence ID" value="TNV74832.1"/>
    <property type="molecule type" value="Genomic_DNA"/>
</dbReference>
<name>A0A8J8NGY6_HALGN</name>
<gene>
    <name evidence="1" type="ORF">FGO68_gene12979</name>
</gene>
<proteinExistence type="predicted"/>
<dbReference type="Proteomes" id="UP000785679">
    <property type="component" value="Unassembled WGS sequence"/>
</dbReference>
<dbReference type="InterPro" id="IPR009057">
    <property type="entry name" value="Homeodomain-like_sf"/>
</dbReference>
<reference evidence="1" key="1">
    <citation type="submission" date="2019-06" db="EMBL/GenBank/DDBJ databases">
        <authorList>
            <person name="Zheng W."/>
        </authorList>
    </citation>
    <scope>NUCLEOTIDE SEQUENCE</scope>
    <source>
        <strain evidence="1">QDHG01</strain>
    </source>
</reference>
<organism evidence="1 2">
    <name type="scientific">Halteria grandinella</name>
    <dbReference type="NCBI Taxonomy" id="5974"/>
    <lineage>
        <taxon>Eukaryota</taxon>
        <taxon>Sar</taxon>
        <taxon>Alveolata</taxon>
        <taxon>Ciliophora</taxon>
        <taxon>Intramacronucleata</taxon>
        <taxon>Spirotrichea</taxon>
        <taxon>Stichotrichia</taxon>
        <taxon>Sporadotrichida</taxon>
        <taxon>Halteriidae</taxon>
        <taxon>Halteria</taxon>
    </lineage>
</organism>
<accession>A0A8J8NGY6</accession>
<dbReference type="SUPFAM" id="SSF46689">
    <property type="entry name" value="Homeodomain-like"/>
    <property type="match status" value="1"/>
</dbReference>
<comment type="caution">
    <text evidence="1">The sequence shown here is derived from an EMBL/GenBank/DDBJ whole genome shotgun (WGS) entry which is preliminary data.</text>
</comment>
<evidence type="ECO:0000313" key="2">
    <source>
        <dbReference type="Proteomes" id="UP000785679"/>
    </source>
</evidence>
<dbReference type="AlphaFoldDB" id="A0A8J8NGY6"/>
<protein>
    <submittedName>
        <fullName evidence="1">Uncharacterized protein</fullName>
    </submittedName>
</protein>
<evidence type="ECO:0000313" key="1">
    <source>
        <dbReference type="EMBL" id="TNV74832.1"/>
    </source>
</evidence>
<keyword evidence="2" id="KW-1185">Reference proteome</keyword>
<sequence length="129" mass="15387">MSACYLQENQKLEELIMMNGTTKNGWKATVEALKSLNYERSIKACKERYLNHSTKRNLTTFKFQDLIEHLKISGNKWVFIIQTLVRDSQKNEYVKSLSKELFLQPRQISFTQTNPIYILRLKWYNMCKI</sequence>